<accession>A0A644YIC8</accession>
<dbReference type="EMBL" id="VSSQ01005227">
    <property type="protein sequence ID" value="MPM28335.1"/>
    <property type="molecule type" value="Genomic_DNA"/>
</dbReference>
<protein>
    <submittedName>
        <fullName evidence="1">Uncharacterized protein</fullName>
    </submittedName>
</protein>
<sequence length="224" mass="24661">MLAQEGQRLEEQQYRLERINPLVGGRDRVGGDTVIGDVKLGEGKRGHGGLGFGVGVEADNKIKLPESTVFVHDVFSALEVFLGRCADNGQYAVRGFRQTREGNGRSKADRGLHVVPAGVADALHTVILAHEADHGATGSKLLFGNERGFHAAVALFNLKAELRCPGLKQRRRFIFFESDLRICPNFIGNGNHFFACCVHRFRNGLFHGCKCHSRPPVINIYSLQ</sequence>
<name>A0A644YIC8_9ZZZZ</name>
<reference evidence="1" key="1">
    <citation type="submission" date="2019-08" db="EMBL/GenBank/DDBJ databases">
        <authorList>
            <person name="Kucharzyk K."/>
            <person name="Murdoch R.W."/>
            <person name="Higgins S."/>
            <person name="Loffler F."/>
        </authorList>
    </citation>
    <scope>NUCLEOTIDE SEQUENCE</scope>
</reference>
<organism evidence="1">
    <name type="scientific">bioreactor metagenome</name>
    <dbReference type="NCBI Taxonomy" id="1076179"/>
    <lineage>
        <taxon>unclassified sequences</taxon>
        <taxon>metagenomes</taxon>
        <taxon>ecological metagenomes</taxon>
    </lineage>
</organism>
<gene>
    <name evidence="1" type="ORF">SDC9_74856</name>
</gene>
<dbReference type="AlphaFoldDB" id="A0A644YIC8"/>
<evidence type="ECO:0000313" key="1">
    <source>
        <dbReference type="EMBL" id="MPM28335.1"/>
    </source>
</evidence>
<comment type="caution">
    <text evidence="1">The sequence shown here is derived from an EMBL/GenBank/DDBJ whole genome shotgun (WGS) entry which is preliminary data.</text>
</comment>
<proteinExistence type="predicted"/>